<gene>
    <name evidence="2" type="ORF">HNP81_004232</name>
</gene>
<dbReference type="SUPFAM" id="SSF55729">
    <property type="entry name" value="Acyl-CoA N-acyltransferases (Nat)"/>
    <property type="match status" value="1"/>
</dbReference>
<dbReference type="PANTHER" id="PTHR43415:SF3">
    <property type="entry name" value="GNAT-FAMILY ACETYLTRANSFERASE"/>
    <property type="match status" value="1"/>
</dbReference>
<dbReference type="CDD" id="cd04301">
    <property type="entry name" value="NAT_SF"/>
    <property type="match status" value="1"/>
</dbReference>
<dbReference type="RefSeq" id="WP_182503832.1">
    <property type="nucleotide sequence ID" value="NZ_JACJHX010000021.1"/>
</dbReference>
<name>A0ABR6CVC5_9BACI</name>
<dbReference type="PROSITE" id="PS51186">
    <property type="entry name" value="GNAT"/>
    <property type="match status" value="1"/>
</dbReference>
<dbReference type="InterPro" id="IPR016181">
    <property type="entry name" value="Acyl_CoA_acyltransferase"/>
</dbReference>
<evidence type="ECO:0000259" key="1">
    <source>
        <dbReference type="PROSITE" id="PS51186"/>
    </source>
</evidence>
<sequence>MGFIKPKHFVNKNGEPYTIRTALPEDAEKVLKFNQTIISEAPFLLTTETEFKVSYEQQKQFLKQIFDDNGKLAIIAEYQSNIIGFLDFHNGHKKRIQHQGSFGMSIADKFRNQGVGKAMLTLLLAWAKENLLIEKVCLEVFAENTNAISLYAKIGFVEEGRKVKAIKVNEDIYYDLISMAYFTK</sequence>
<accession>A0ABR6CVC5</accession>
<feature type="domain" description="N-acetyltransferase" evidence="1">
    <location>
        <begin position="17"/>
        <end position="184"/>
    </location>
</feature>
<keyword evidence="3" id="KW-1185">Reference proteome</keyword>
<reference evidence="2 3" key="1">
    <citation type="submission" date="2020-08" db="EMBL/GenBank/DDBJ databases">
        <title>Genomic Encyclopedia of Type Strains, Phase IV (KMG-IV): sequencing the most valuable type-strain genomes for metagenomic binning, comparative biology and taxonomic classification.</title>
        <authorList>
            <person name="Goeker M."/>
        </authorList>
    </citation>
    <scope>NUCLEOTIDE SEQUENCE [LARGE SCALE GENOMIC DNA]</scope>
    <source>
        <strain evidence="2 3">DSM 105481</strain>
    </source>
</reference>
<dbReference type="EMBL" id="JACJHX010000021">
    <property type="protein sequence ID" value="MBA9028910.1"/>
    <property type="molecule type" value="Genomic_DNA"/>
</dbReference>
<dbReference type="Proteomes" id="UP000626697">
    <property type="component" value="Unassembled WGS sequence"/>
</dbReference>
<comment type="caution">
    <text evidence="2">The sequence shown here is derived from an EMBL/GenBank/DDBJ whole genome shotgun (WGS) entry which is preliminary data.</text>
</comment>
<evidence type="ECO:0000313" key="3">
    <source>
        <dbReference type="Proteomes" id="UP000626697"/>
    </source>
</evidence>
<dbReference type="Pfam" id="PF00583">
    <property type="entry name" value="Acetyltransf_1"/>
    <property type="match status" value="1"/>
</dbReference>
<evidence type="ECO:0000313" key="2">
    <source>
        <dbReference type="EMBL" id="MBA9028910.1"/>
    </source>
</evidence>
<protein>
    <submittedName>
        <fullName evidence="2">RimJ/RimL family protein N-acetyltransferase</fullName>
    </submittedName>
</protein>
<proteinExistence type="predicted"/>
<organism evidence="2 3">
    <name type="scientific">Peribacillus huizhouensis</name>
    <dbReference type="NCBI Taxonomy" id="1501239"/>
    <lineage>
        <taxon>Bacteria</taxon>
        <taxon>Bacillati</taxon>
        <taxon>Bacillota</taxon>
        <taxon>Bacilli</taxon>
        <taxon>Bacillales</taxon>
        <taxon>Bacillaceae</taxon>
        <taxon>Peribacillus</taxon>
    </lineage>
</organism>
<dbReference type="Gene3D" id="3.40.630.30">
    <property type="match status" value="1"/>
</dbReference>
<dbReference type="PANTHER" id="PTHR43415">
    <property type="entry name" value="SPERMIDINE N(1)-ACETYLTRANSFERASE"/>
    <property type="match status" value="1"/>
</dbReference>
<dbReference type="InterPro" id="IPR000182">
    <property type="entry name" value="GNAT_dom"/>
</dbReference>